<protein>
    <recommendedName>
        <fullName evidence="4">WRC domain-containing protein</fullName>
    </recommendedName>
</protein>
<feature type="compositionally biased region" description="Basic residues" evidence="3">
    <location>
        <begin position="352"/>
        <end position="374"/>
    </location>
</feature>
<accession>A0A1E5W6M6</accession>
<evidence type="ECO:0000313" key="5">
    <source>
        <dbReference type="EMBL" id="OEL33093.1"/>
    </source>
</evidence>
<dbReference type="AlphaFoldDB" id="A0A1E5W6M6"/>
<name>A0A1E5W6M6_9POAL</name>
<comment type="caution">
    <text evidence="2">Lacks conserved residue(s) required for the propagation of feature annotation.</text>
</comment>
<sequence>MRIRKSTSRLLGSAYSTPIAPPPKILASPPHQAVCLAPLGSYNVGGSSSTVAVSEEICELNRSPWDLIDDHPLSDPQVVDDLLDNYYIDVEYRACWLFSARMPGNSIAKKKPAMDMAGKDNTRLQVPKKTTMKKAKMPKKDAIKKKKENKEGKTKNKVKVKKEEREEVAAQGRMCKKNDGKGWQCKRPATHANSLCEHHFIKQKRSNLNPKFDSVMEEEKETIVASAAASKPSCSSKTRKKKPANDFNATEGFYYYSGFGLFHNKRRCWSTTHNSAPPPPAPKQEEDEESPKDASPLSQAKVDSDYGINNGASAQDDMPSYYDNNDIAGIDEGSSDEDYSQGSPGRSNINMNRKKNPWKNWRKTVKARSLKSLL</sequence>
<dbReference type="Pfam" id="PF08879">
    <property type="entry name" value="WRC"/>
    <property type="match status" value="1"/>
</dbReference>
<dbReference type="PROSITE" id="PS51667">
    <property type="entry name" value="WRC"/>
    <property type="match status" value="1"/>
</dbReference>
<comment type="caution">
    <text evidence="5">The sequence shown here is derived from an EMBL/GenBank/DDBJ whole genome shotgun (WGS) entry which is preliminary data.</text>
</comment>
<dbReference type="OrthoDB" id="787182at2759"/>
<evidence type="ECO:0000256" key="2">
    <source>
        <dbReference type="PROSITE-ProRule" id="PRU01002"/>
    </source>
</evidence>
<feature type="compositionally biased region" description="Low complexity" evidence="3">
    <location>
        <begin position="225"/>
        <end position="236"/>
    </location>
</feature>
<evidence type="ECO:0000259" key="4">
    <source>
        <dbReference type="PROSITE" id="PS51667"/>
    </source>
</evidence>
<feature type="region of interest" description="Disordered" evidence="3">
    <location>
        <begin position="223"/>
        <end position="245"/>
    </location>
</feature>
<keyword evidence="1" id="KW-0539">Nucleus</keyword>
<feature type="region of interest" description="Disordered" evidence="3">
    <location>
        <begin position="129"/>
        <end position="165"/>
    </location>
</feature>
<dbReference type="PANTHER" id="PTHR34680">
    <property type="entry name" value="EXPRESSED PROTEIN"/>
    <property type="match status" value="1"/>
</dbReference>
<organism evidence="5 6">
    <name type="scientific">Dichanthelium oligosanthes</name>
    <dbReference type="NCBI Taxonomy" id="888268"/>
    <lineage>
        <taxon>Eukaryota</taxon>
        <taxon>Viridiplantae</taxon>
        <taxon>Streptophyta</taxon>
        <taxon>Embryophyta</taxon>
        <taxon>Tracheophyta</taxon>
        <taxon>Spermatophyta</taxon>
        <taxon>Magnoliopsida</taxon>
        <taxon>Liliopsida</taxon>
        <taxon>Poales</taxon>
        <taxon>Poaceae</taxon>
        <taxon>PACMAD clade</taxon>
        <taxon>Panicoideae</taxon>
        <taxon>Panicodae</taxon>
        <taxon>Paniceae</taxon>
        <taxon>Dichantheliinae</taxon>
        <taxon>Dichanthelium</taxon>
    </lineage>
</organism>
<dbReference type="InterPro" id="IPR014977">
    <property type="entry name" value="WRC_dom"/>
</dbReference>
<dbReference type="PANTHER" id="PTHR34680:SF3">
    <property type="entry name" value="EXPRESSED PROTEIN"/>
    <property type="match status" value="1"/>
</dbReference>
<dbReference type="Proteomes" id="UP000095767">
    <property type="component" value="Unassembled WGS sequence"/>
</dbReference>
<evidence type="ECO:0000313" key="6">
    <source>
        <dbReference type="Proteomes" id="UP000095767"/>
    </source>
</evidence>
<feature type="compositionally biased region" description="Basic residues" evidence="3">
    <location>
        <begin position="130"/>
        <end position="147"/>
    </location>
</feature>
<feature type="region of interest" description="Disordered" evidence="3">
    <location>
        <begin position="271"/>
        <end position="374"/>
    </location>
</feature>
<feature type="domain" description="WRC" evidence="4">
    <location>
        <begin position="169"/>
        <end position="214"/>
    </location>
</feature>
<proteinExistence type="predicted"/>
<evidence type="ECO:0000256" key="1">
    <source>
        <dbReference type="ARBA" id="ARBA00023242"/>
    </source>
</evidence>
<gene>
    <name evidence="5" type="ORF">BAE44_0005888</name>
</gene>
<evidence type="ECO:0000256" key="3">
    <source>
        <dbReference type="SAM" id="MobiDB-lite"/>
    </source>
</evidence>
<dbReference type="EMBL" id="LWDX02019873">
    <property type="protein sequence ID" value="OEL33093.1"/>
    <property type="molecule type" value="Genomic_DNA"/>
</dbReference>
<keyword evidence="6" id="KW-1185">Reference proteome</keyword>
<reference evidence="5 6" key="1">
    <citation type="submission" date="2016-09" db="EMBL/GenBank/DDBJ databases">
        <title>The draft genome of Dichanthelium oligosanthes: A C3 panicoid grass species.</title>
        <authorList>
            <person name="Studer A.J."/>
            <person name="Schnable J.C."/>
            <person name="Brutnell T.P."/>
        </authorList>
    </citation>
    <scope>NUCLEOTIDE SEQUENCE [LARGE SCALE GENOMIC DNA]</scope>
    <source>
        <strain evidence="6">cv. Kellogg 1175</strain>
        <tissue evidence="5">Leaf</tissue>
    </source>
</reference>
<feature type="compositionally biased region" description="Polar residues" evidence="3">
    <location>
        <begin position="340"/>
        <end position="349"/>
    </location>
</feature>